<evidence type="ECO:0000256" key="6">
    <source>
        <dbReference type="ARBA" id="ARBA00023002"/>
    </source>
</evidence>
<feature type="binding site" evidence="9">
    <location>
        <begin position="234"/>
        <end position="235"/>
    </location>
    <ligand>
        <name>FAD</name>
        <dbReference type="ChEBI" id="CHEBI:57692"/>
    </ligand>
</feature>
<evidence type="ECO:0000256" key="1">
    <source>
        <dbReference type="ARBA" id="ARBA00004739"/>
    </source>
</evidence>
<dbReference type="EC" id="1.5.5.2" evidence="2"/>
<dbReference type="Gene3D" id="3.20.20.220">
    <property type="match status" value="1"/>
</dbReference>
<dbReference type="AlphaFoldDB" id="A0AAC9FC25"/>
<comment type="catalytic activity">
    <reaction evidence="8">
        <text>L-proline + a quinone = (S)-1-pyrroline-5-carboxylate + a quinol + H(+)</text>
        <dbReference type="Rhea" id="RHEA:23784"/>
        <dbReference type="ChEBI" id="CHEBI:15378"/>
        <dbReference type="ChEBI" id="CHEBI:17388"/>
        <dbReference type="ChEBI" id="CHEBI:24646"/>
        <dbReference type="ChEBI" id="CHEBI:60039"/>
        <dbReference type="ChEBI" id="CHEBI:132124"/>
        <dbReference type="EC" id="1.5.5.2"/>
    </reaction>
</comment>
<dbReference type="PIRSF" id="PIRSF000196">
    <property type="entry name" value="Pro_dehydrog"/>
    <property type="match status" value="1"/>
</dbReference>
<keyword evidence="14" id="KW-1185">Reference proteome</keyword>
<feature type="binding site" evidence="9">
    <location>
        <position position="171"/>
    </location>
    <ligand>
        <name>FAD</name>
        <dbReference type="ChEBI" id="CHEBI:57692"/>
    </ligand>
</feature>
<reference evidence="11 13" key="2">
    <citation type="submission" date="2016-02" db="EMBL/GenBank/DDBJ databases">
        <title>Complete Genome Sequence of Propionibacterium acidipropionici ATCC 55737.</title>
        <authorList>
            <person name="Luna Flores C.H."/>
            <person name="Nielsen L.K."/>
            <person name="Marcellin E."/>
        </authorList>
    </citation>
    <scope>NUCLEOTIDE SEQUENCE [LARGE SCALE GENOMIC DNA]</scope>
    <source>
        <strain evidence="11 13">ATCC 55737</strain>
    </source>
</reference>
<dbReference type="InterPro" id="IPR002872">
    <property type="entry name" value="Proline_DH_dom"/>
</dbReference>
<evidence type="ECO:0000259" key="10">
    <source>
        <dbReference type="Pfam" id="PF01619"/>
    </source>
</evidence>
<sequence>MPMRRSRIRRAVTAAATNHRIAEAMTRAEPIRLIAEDYVAGETLTDAVATALDRVDKGLEVTLHPLSTEIADPRAAEDTTGSLIGAVEELGSWPELEGHAEVSINLTSLGLRLPGGGPRAALEHAEAVCRAARNHGVLVTVEDEGPEVHPETFEIVTSLLADFPDTGVVVQAARHDSLDQIRELAAPGRRIRLCKGAYSGPAREMVTRPHDVDLRMASCLRALLQSPATAMIATHDPVFVAIAERLIADLGRGPDDTEFQMLQGIRPLEQRRLADIGLKVRVYLPWGREWYRYCVRQLLDRPANLWLFSRSLVVHR</sequence>
<dbReference type="Proteomes" id="UP000075221">
    <property type="component" value="Chromosome"/>
</dbReference>
<feature type="binding site" evidence="9">
    <location>
        <begin position="195"/>
        <end position="197"/>
    </location>
    <ligand>
        <name>FAD</name>
        <dbReference type="ChEBI" id="CHEBI:57692"/>
    </ligand>
</feature>
<keyword evidence="4 9" id="KW-0547">Nucleotide-binding</keyword>
<dbReference type="SUPFAM" id="SSF51730">
    <property type="entry name" value="FAD-linked oxidoreductase"/>
    <property type="match status" value="1"/>
</dbReference>
<evidence type="ECO:0000313" key="14">
    <source>
        <dbReference type="Proteomes" id="UP000178666"/>
    </source>
</evidence>
<protein>
    <recommendedName>
        <fullName evidence="2">proline dehydrogenase</fullName>
        <ecNumber evidence="2">1.5.5.2</ecNumber>
    </recommendedName>
</protein>
<evidence type="ECO:0000256" key="7">
    <source>
        <dbReference type="ARBA" id="ARBA00023062"/>
    </source>
</evidence>
<reference evidence="12 14" key="1">
    <citation type="journal article" date="2016" name="Plant Dis.">
        <title>Improved production of propionic acid using genome shuffling.</title>
        <authorList>
            <person name="Luna-Flores C.H."/>
            <person name="Palfreyman R.W."/>
            <person name="Kromer J.O."/>
            <person name="Nielsen L.K."/>
            <person name="Marcellin E."/>
        </authorList>
    </citation>
    <scope>NUCLEOTIDE SEQUENCE [LARGE SCALE GENOMIC DNA]</scope>
    <source>
        <strain evidence="12 14">F3E8</strain>
    </source>
</reference>
<comment type="pathway">
    <text evidence="1">Amino-acid degradation; L-proline degradation into L-glutamate; L-glutamate from L-proline: step 1/2.</text>
</comment>
<evidence type="ECO:0000256" key="4">
    <source>
        <dbReference type="ARBA" id="ARBA00022741"/>
    </source>
</evidence>
<evidence type="ECO:0000256" key="5">
    <source>
        <dbReference type="ARBA" id="ARBA00022827"/>
    </source>
</evidence>
<dbReference type="GO" id="GO:0010133">
    <property type="term" value="P:L-proline catabolic process to L-glutamate"/>
    <property type="evidence" value="ECO:0007669"/>
    <property type="project" value="InterPro"/>
</dbReference>
<evidence type="ECO:0000313" key="13">
    <source>
        <dbReference type="Proteomes" id="UP000075221"/>
    </source>
</evidence>
<dbReference type="InterPro" id="IPR015659">
    <property type="entry name" value="Proline_oxidase"/>
</dbReference>
<accession>A0AAC9FC25</accession>
<keyword evidence="6" id="KW-0560">Oxidoreductase</keyword>
<dbReference type="Proteomes" id="UP000178666">
    <property type="component" value="Chromosome"/>
</dbReference>
<keyword evidence="7" id="KW-0642">Proline metabolism</keyword>
<dbReference type="InterPro" id="IPR029041">
    <property type="entry name" value="FAD-linked_oxidoreductase-like"/>
</dbReference>
<dbReference type="GO" id="GO:0004657">
    <property type="term" value="F:proline dehydrogenase activity"/>
    <property type="evidence" value="ECO:0007669"/>
    <property type="project" value="UniProtKB-EC"/>
</dbReference>
<dbReference type="InterPro" id="IPR008219">
    <property type="entry name" value="PRODH_bac_arc"/>
</dbReference>
<proteinExistence type="predicted"/>
<dbReference type="PANTHER" id="PTHR13914:SF0">
    <property type="entry name" value="PROLINE DEHYDROGENASE 1, MITOCHONDRIAL"/>
    <property type="match status" value="1"/>
</dbReference>
<evidence type="ECO:0000256" key="2">
    <source>
        <dbReference type="ARBA" id="ARBA00012695"/>
    </source>
</evidence>
<dbReference type="RefSeq" id="WP_062819413.1">
    <property type="nucleotide sequence ID" value="NZ_CP014352.1"/>
</dbReference>
<organism evidence="11 13">
    <name type="scientific">Acidipropionibacterium acidipropionici</name>
    <dbReference type="NCBI Taxonomy" id="1748"/>
    <lineage>
        <taxon>Bacteria</taxon>
        <taxon>Bacillati</taxon>
        <taxon>Actinomycetota</taxon>
        <taxon>Actinomycetes</taxon>
        <taxon>Propionibacteriales</taxon>
        <taxon>Propionibacteriaceae</taxon>
        <taxon>Acidipropionibacterium</taxon>
    </lineage>
</organism>
<evidence type="ECO:0000313" key="11">
    <source>
        <dbReference type="EMBL" id="AMS05261.1"/>
    </source>
</evidence>
<dbReference type="GO" id="GO:0000166">
    <property type="term" value="F:nucleotide binding"/>
    <property type="evidence" value="ECO:0007669"/>
    <property type="project" value="UniProtKB-KW"/>
</dbReference>
<keyword evidence="5 9" id="KW-0274">FAD</keyword>
<evidence type="ECO:0000256" key="3">
    <source>
        <dbReference type="ARBA" id="ARBA00022630"/>
    </source>
</evidence>
<dbReference type="PANTHER" id="PTHR13914">
    <property type="entry name" value="PROLINE OXIDASE"/>
    <property type="match status" value="1"/>
</dbReference>
<evidence type="ECO:0000256" key="9">
    <source>
        <dbReference type="PIRSR" id="PIRSR000196-2"/>
    </source>
</evidence>
<gene>
    <name evidence="12" type="ORF">A8L58_08550</name>
    <name evidence="11" type="ORF">AXH35_07085</name>
</gene>
<dbReference type="EMBL" id="CP015970">
    <property type="protein sequence ID" value="AOZ46742.1"/>
    <property type="molecule type" value="Genomic_DNA"/>
</dbReference>
<evidence type="ECO:0000313" key="12">
    <source>
        <dbReference type="EMBL" id="AOZ46742.1"/>
    </source>
</evidence>
<name>A0AAC9FC25_9ACTN</name>
<dbReference type="Pfam" id="PF01619">
    <property type="entry name" value="Pro_dh"/>
    <property type="match status" value="1"/>
</dbReference>
<keyword evidence="3" id="KW-0285">Flavoprotein</keyword>
<evidence type="ECO:0000256" key="8">
    <source>
        <dbReference type="ARBA" id="ARBA00048779"/>
    </source>
</evidence>
<dbReference type="EMBL" id="CP014352">
    <property type="protein sequence ID" value="AMS05261.1"/>
    <property type="molecule type" value="Genomic_DNA"/>
</dbReference>
<comment type="cofactor">
    <cofactor evidence="9">
        <name>FAD</name>
        <dbReference type="ChEBI" id="CHEBI:57692"/>
    </cofactor>
    <text evidence="9">Binds 1 FAD per subunit.</text>
</comment>
<feature type="domain" description="Proline dehydrogenase" evidence="10">
    <location>
        <begin position="50"/>
        <end position="299"/>
    </location>
</feature>